<keyword evidence="3" id="KW-1185">Reference proteome</keyword>
<dbReference type="Proteomes" id="UP000053424">
    <property type="component" value="Unassembled WGS sequence"/>
</dbReference>
<proteinExistence type="predicted"/>
<evidence type="ECO:0000256" key="1">
    <source>
        <dbReference type="SAM" id="MobiDB-lite"/>
    </source>
</evidence>
<feature type="region of interest" description="Disordered" evidence="1">
    <location>
        <begin position="264"/>
        <end position="307"/>
    </location>
</feature>
<evidence type="ECO:0000313" key="3">
    <source>
        <dbReference type="Proteomes" id="UP000053424"/>
    </source>
</evidence>
<reference evidence="2 3" key="1">
    <citation type="submission" date="2014-04" db="EMBL/GenBank/DDBJ databases">
        <authorList>
            <consortium name="DOE Joint Genome Institute"/>
            <person name="Kuo A."/>
            <person name="Gay G."/>
            <person name="Dore J."/>
            <person name="Kohler A."/>
            <person name="Nagy L.G."/>
            <person name="Floudas D."/>
            <person name="Copeland A."/>
            <person name="Barry K.W."/>
            <person name="Cichocki N."/>
            <person name="Veneault-Fourrey C."/>
            <person name="LaButti K."/>
            <person name="Lindquist E.A."/>
            <person name="Lipzen A."/>
            <person name="Lundell T."/>
            <person name="Morin E."/>
            <person name="Murat C."/>
            <person name="Sun H."/>
            <person name="Tunlid A."/>
            <person name="Henrissat B."/>
            <person name="Grigoriev I.V."/>
            <person name="Hibbett D.S."/>
            <person name="Martin F."/>
            <person name="Nordberg H.P."/>
            <person name="Cantor M.N."/>
            <person name="Hua S.X."/>
        </authorList>
    </citation>
    <scope>NUCLEOTIDE SEQUENCE [LARGE SCALE GENOMIC DNA]</scope>
    <source>
        <strain evidence="3">h7</strain>
    </source>
</reference>
<organism evidence="2 3">
    <name type="scientific">Hebeloma cylindrosporum</name>
    <dbReference type="NCBI Taxonomy" id="76867"/>
    <lineage>
        <taxon>Eukaryota</taxon>
        <taxon>Fungi</taxon>
        <taxon>Dikarya</taxon>
        <taxon>Basidiomycota</taxon>
        <taxon>Agaricomycotina</taxon>
        <taxon>Agaricomycetes</taxon>
        <taxon>Agaricomycetidae</taxon>
        <taxon>Agaricales</taxon>
        <taxon>Agaricineae</taxon>
        <taxon>Hymenogastraceae</taxon>
        <taxon>Hebeloma</taxon>
    </lineage>
</organism>
<reference evidence="3" key="2">
    <citation type="submission" date="2015-01" db="EMBL/GenBank/DDBJ databases">
        <title>Evolutionary Origins and Diversification of the Mycorrhizal Mutualists.</title>
        <authorList>
            <consortium name="DOE Joint Genome Institute"/>
            <consortium name="Mycorrhizal Genomics Consortium"/>
            <person name="Kohler A."/>
            <person name="Kuo A."/>
            <person name="Nagy L.G."/>
            <person name="Floudas D."/>
            <person name="Copeland A."/>
            <person name="Barry K.W."/>
            <person name="Cichocki N."/>
            <person name="Veneault-Fourrey C."/>
            <person name="LaButti K."/>
            <person name="Lindquist E.A."/>
            <person name="Lipzen A."/>
            <person name="Lundell T."/>
            <person name="Morin E."/>
            <person name="Murat C."/>
            <person name="Riley R."/>
            <person name="Ohm R."/>
            <person name="Sun H."/>
            <person name="Tunlid A."/>
            <person name="Henrissat B."/>
            <person name="Grigoriev I.V."/>
            <person name="Hibbett D.S."/>
            <person name="Martin F."/>
        </authorList>
    </citation>
    <scope>NUCLEOTIDE SEQUENCE [LARGE SCALE GENOMIC DNA]</scope>
    <source>
        <strain evidence="3">h7</strain>
    </source>
</reference>
<dbReference type="HOGENOM" id="CLU_067622_1_2_1"/>
<protein>
    <submittedName>
        <fullName evidence="2">Uncharacterized protein</fullName>
    </submittedName>
</protein>
<dbReference type="AlphaFoldDB" id="A0A0C3BW52"/>
<feature type="compositionally biased region" description="Basic and acidic residues" evidence="1">
    <location>
        <begin position="270"/>
        <end position="289"/>
    </location>
</feature>
<sequence length="307" mass="34416">MSELESEFYNIESARNKLSSITQDRRQISEETGSGLQLANANLSGLFVQEFHNPASWRLSRIDEYGANEVVEFRLQGVISAKLLPPIAPTRGKHAARQYPRIKQAVTITGLGCSAFDDVVPTIEQIFYMFMDQVPDSMDVWKPEQFGDYEAIATENRLFTSRTLVPDVVPIPFDPLVDSNGSLTELARLSGGRFIHTSDNQVEYLGPINGSNGSGNIPPRMFRVGDIVELSVSFVAWPTRNGNSQMKIQLKSIRQLDREETTNKIIYRKHHEEDDVHTRGSKAKEDLQKRRGASGGSAKTIQDEDRS</sequence>
<dbReference type="EMBL" id="KN831781">
    <property type="protein sequence ID" value="KIM40845.1"/>
    <property type="molecule type" value="Genomic_DNA"/>
</dbReference>
<evidence type="ECO:0000313" key="2">
    <source>
        <dbReference type="EMBL" id="KIM40845.1"/>
    </source>
</evidence>
<dbReference type="STRING" id="686832.A0A0C3BW52"/>
<accession>A0A0C3BW52</accession>
<gene>
    <name evidence="2" type="ORF">M413DRAFT_11164</name>
</gene>
<dbReference type="OrthoDB" id="3269456at2759"/>
<name>A0A0C3BW52_HEBCY</name>